<dbReference type="Gene3D" id="3.70.10.10">
    <property type="match status" value="1"/>
</dbReference>
<keyword evidence="9" id="KW-0238">DNA-binding</keyword>
<keyword evidence="6 10" id="KW-0548">Nucleotidyltransferase</keyword>
<dbReference type="GO" id="GO:0003887">
    <property type="term" value="F:DNA-directed DNA polymerase activity"/>
    <property type="evidence" value="ECO:0007669"/>
    <property type="project" value="UniProtKB-UniRule"/>
</dbReference>
<evidence type="ECO:0000256" key="5">
    <source>
        <dbReference type="ARBA" id="ARBA00022679"/>
    </source>
</evidence>
<dbReference type="GO" id="GO:0005737">
    <property type="term" value="C:cytoplasm"/>
    <property type="evidence" value="ECO:0007669"/>
    <property type="project" value="UniProtKB-SubCell"/>
</dbReference>
<proteinExistence type="inferred from homology"/>
<dbReference type="InterPro" id="IPR022634">
    <property type="entry name" value="DNA_polIII_beta_N"/>
</dbReference>
<dbReference type="GO" id="GO:0009360">
    <property type="term" value="C:DNA polymerase III complex"/>
    <property type="evidence" value="ECO:0007669"/>
    <property type="project" value="InterPro"/>
</dbReference>
<dbReference type="InterPro" id="IPR001001">
    <property type="entry name" value="DNA_polIII_beta"/>
</dbReference>
<keyword evidence="15" id="KW-1185">Reference proteome</keyword>
<evidence type="ECO:0000256" key="10">
    <source>
        <dbReference type="PIRNR" id="PIRNR000804"/>
    </source>
</evidence>
<dbReference type="KEGG" id="eri:EEI45_01630"/>
<dbReference type="AlphaFoldDB" id="A0A3S8RL44"/>
<dbReference type="Proteomes" id="UP000278804">
    <property type="component" value="Chromosome"/>
</dbReference>
<keyword evidence="7 10" id="KW-0235">DNA replication</keyword>
<dbReference type="InterPro" id="IPR046938">
    <property type="entry name" value="DNA_clamp_sf"/>
</dbReference>
<feature type="domain" description="DNA polymerase III beta sliding clamp C-terminal" evidence="13">
    <location>
        <begin position="249"/>
        <end position="369"/>
    </location>
</feature>
<comment type="subunit">
    <text evidence="10">Forms a ring-shaped head-to-tail homodimer around DNA.</text>
</comment>
<evidence type="ECO:0000256" key="8">
    <source>
        <dbReference type="ARBA" id="ARBA00022932"/>
    </source>
</evidence>
<organism evidence="14 15">
    <name type="scientific">Erysipelothrix piscisicarius</name>
    <dbReference type="NCBI Taxonomy" id="2485784"/>
    <lineage>
        <taxon>Bacteria</taxon>
        <taxon>Bacillati</taxon>
        <taxon>Bacillota</taxon>
        <taxon>Erysipelotrichia</taxon>
        <taxon>Erysipelotrichales</taxon>
        <taxon>Erysipelotrichaceae</taxon>
        <taxon>Erysipelothrix</taxon>
    </lineage>
</organism>
<keyword evidence="8 10" id="KW-0239">DNA-directed DNA polymerase</keyword>
<dbReference type="EMBL" id="CP034234">
    <property type="protein sequence ID" value="AZK43662.1"/>
    <property type="molecule type" value="Genomic_DNA"/>
</dbReference>
<dbReference type="RefSeq" id="WP_125163881.1">
    <property type="nucleotide sequence ID" value="NZ_CP034234.1"/>
</dbReference>
<keyword evidence="5 10" id="KW-0808">Transferase</keyword>
<dbReference type="InterPro" id="IPR022635">
    <property type="entry name" value="DNA_polIII_beta_C"/>
</dbReference>
<evidence type="ECO:0000256" key="3">
    <source>
        <dbReference type="ARBA" id="ARBA00021035"/>
    </source>
</evidence>
<feature type="domain" description="DNA polymerase III beta sliding clamp N-terminal" evidence="11">
    <location>
        <begin position="1"/>
        <end position="125"/>
    </location>
</feature>
<comment type="similarity">
    <text evidence="2 10">Belongs to the beta sliding clamp family.</text>
</comment>
<accession>A0A3S8RL44</accession>
<dbReference type="Pfam" id="PF00712">
    <property type="entry name" value="DNA_pol3_beta"/>
    <property type="match status" value="1"/>
</dbReference>
<dbReference type="NCBIfam" id="TIGR00663">
    <property type="entry name" value="dnan"/>
    <property type="match status" value="1"/>
</dbReference>
<name>A0A3S8RL44_9FIRM</name>
<comment type="function">
    <text evidence="10">Confers DNA tethering and processivity to DNA polymerases and other proteins. Acts as a clamp, forming a ring around DNA (a reaction catalyzed by the clamp-loading complex) which diffuses in an ATP-independent manner freely and bidirectionally along dsDNA. Initially characterized for its ability to contact the catalytic subunit of DNA polymerase III (Pol III), a complex, multichain enzyme responsible for most of the replicative synthesis in bacteria; Pol III exhibits 3'-5' exonuclease proofreading activity. The beta chain is required for initiation of replication as well as for processivity of DNA replication.</text>
</comment>
<dbReference type="InterPro" id="IPR022637">
    <property type="entry name" value="DNA_polIII_beta_cen"/>
</dbReference>
<gene>
    <name evidence="14" type="primary">dnaN</name>
    <name evidence="14" type="ORF">EEI45_01630</name>
</gene>
<dbReference type="SUPFAM" id="SSF55979">
    <property type="entry name" value="DNA clamp"/>
    <property type="match status" value="3"/>
</dbReference>
<dbReference type="Pfam" id="PF02768">
    <property type="entry name" value="DNA_pol3_beta_3"/>
    <property type="match status" value="1"/>
</dbReference>
<evidence type="ECO:0000256" key="1">
    <source>
        <dbReference type="ARBA" id="ARBA00004496"/>
    </source>
</evidence>
<protein>
    <recommendedName>
        <fullName evidence="3 10">Beta sliding clamp</fullName>
    </recommendedName>
</protein>
<sequence>MKFNIKKQSFYKALSSVGRAASTHSPLPILSGIKFELRDDAITLIASDSNISIKEVLYANDENKLNVYEEGEVVLESRYILEAVRKLDSDFIDFEIIDGALTRISGNKAEYNINGSKAELYPTIDFTKPTKEFKMPGFKLSEVIQQTAFVCSTSEDRPIFTGVNFKADGNVMNCVATDSYRLAKKSIELPTPMYFNICIPAVNLYEVAKTISDNKDVHIAVSDKLVQFYVDSTLIQSRLIDGLFPDVNRLIPSEYGFELTVNSHDMISAIDRSSFLKSDGYWTVKLEASNDGVLISSKSQEIGSSEEILRPIDYIGGNLKISFSGRYMIEALKSFKTDIVKILFVGEMQAFILKNPEDDSIVQLVLPVRTFD</sequence>
<evidence type="ECO:0000313" key="15">
    <source>
        <dbReference type="Proteomes" id="UP000278804"/>
    </source>
</evidence>
<dbReference type="GO" id="GO:0006271">
    <property type="term" value="P:DNA strand elongation involved in DNA replication"/>
    <property type="evidence" value="ECO:0007669"/>
    <property type="project" value="TreeGrafter"/>
</dbReference>
<evidence type="ECO:0000313" key="14">
    <source>
        <dbReference type="EMBL" id="AZK43662.1"/>
    </source>
</evidence>
<dbReference type="Gene3D" id="3.10.150.10">
    <property type="entry name" value="DNA Polymerase III, subunit A, domain 2"/>
    <property type="match status" value="1"/>
</dbReference>
<dbReference type="PANTHER" id="PTHR30478:SF0">
    <property type="entry name" value="BETA SLIDING CLAMP"/>
    <property type="match status" value="1"/>
</dbReference>
<dbReference type="PIRSF" id="PIRSF000804">
    <property type="entry name" value="DNA_pol_III_b"/>
    <property type="match status" value="1"/>
</dbReference>
<dbReference type="PANTHER" id="PTHR30478">
    <property type="entry name" value="DNA POLYMERASE III SUBUNIT BETA"/>
    <property type="match status" value="1"/>
</dbReference>
<comment type="subcellular location">
    <subcellularLocation>
        <location evidence="1 10">Cytoplasm</location>
    </subcellularLocation>
</comment>
<dbReference type="GO" id="GO:0008408">
    <property type="term" value="F:3'-5' exonuclease activity"/>
    <property type="evidence" value="ECO:0007669"/>
    <property type="project" value="InterPro"/>
</dbReference>
<feature type="domain" description="DNA polymerase III beta sliding clamp central" evidence="12">
    <location>
        <begin position="139"/>
        <end position="246"/>
    </location>
</feature>
<dbReference type="GO" id="GO:0003677">
    <property type="term" value="F:DNA binding"/>
    <property type="evidence" value="ECO:0007669"/>
    <property type="project" value="UniProtKB-UniRule"/>
</dbReference>
<evidence type="ECO:0000259" key="11">
    <source>
        <dbReference type="Pfam" id="PF00712"/>
    </source>
</evidence>
<evidence type="ECO:0000256" key="4">
    <source>
        <dbReference type="ARBA" id="ARBA00022490"/>
    </source>
</evidence>
<evidence type="ECO:0000256" key="9">
    <source>
        <dbReference type="ARBA" id="ARBA00023125"/>
    </source>
</evidence>
<evidence type="ECO:0000256" key="7">
    <source>
        <dbReference type="ARBA" id="ARBA00022705"/>
    </source>
</evidence>
<evidence type="ECO:0000259" key="12">
    <source>
        <dbReference type="Pfam" id="PF02767"/>
    </source>
</evidence>
<dbReference type="CDD" id="cd00140">
    <property type="entry name" value="beta_clamp"/>
    <property type="match status" value="1"/>
</dbReference>
<keyword evidence="4 10" id="KW-0963">Cytoplasm</keyword>
<evidence type="ECO:0000256" key="2">
    <source>
        <dbReference type="ARBA" id="ARBA00010752"/>
    </source>
</evidence>
<reference evidence="14 15" key="1">
    <citation type="journal article" date="2020" name="Int. J. Syst. Evol. Microbiol.">
        <title>Description of Erysipelothrix piscisicarius sp. nov., an emergent fish pathogen, and assessment of virulence using a tiger barb (Puntigrus tetrazona) infection model.</title>
        <authorList>
            <person name="Pomaranski E.K."/>
            <person name="Griffin M.J."/>
            <person name="Camus A.C."/>
            <person name="Armwood A.R."/>
            <person name="Shelley J."/>
            <person name="Waldbieser G.C."/>
            <person name="LaFrentz B.R."/>
            <person name="Garcia J.C."/>
            <person name="Yanong R."/>
            <person name="Soto E."/>
        </authorList>
    </citation>
    <scope>NUCLEOTIDE SEQUENCE [LARGE SCALE GENOMIC DNA]</scope>
    <source>
        <strain evidence="14 15">15TAL0474</strain>
    </source>
</reference>
<evidence type="ECO:0000259" key="13">
    <source>
        <dbReference type="Pfam" id="PF02768"/>
    </source>
</evidence>
<dbReference type="Pfam" id="PF02767">
    <property type="entry name" value="DNA_pol3_beta_2"/>
    <property type="match status" value="1"/>
</dbReference>
<evidence type="ECO:0000256" key="6">
    <source>
        <dbReference type="ARBA" id="ARBA00022695"/>
    </source>
</evidence>
<dbReference type="SMART" id="SM00480">
    <property type="entry name" value="POL3Bc"/>
    <property type="match status" value="1"/>
</dbReference>